<evidence type="ECO:0000313" key="1">
    <source>
        <dbReference type="EMBL" id="BCI62467.1"/>
    </source>
</evidence>
<proteinExistence type="predicted"/>
<name>A0A7G1HY64_9BACT</name>
<keyword evidence="2" id="KW-1185">Reference proteome</keyword>
<gene>
    <name evidence="1" type="ORF">Cop2CBH44_08200</name>
</gene>
<protein>
    <submittedName>
        <fullName evidence="1">Uncharacterized protein</fullName>
    </submittedName>
</protein>
<sequence length="60" mass="7019">MFIGMSRRMELEKEIEIAQNNIEKATPDTPKEVVDAWKKELDSLAFELNNLYDDDELEDS</sequence>
<dbReference type="EMBL" id="AP023322">
    <property type="protein sequence ID" value="BCI62467.1"/>
    <property type="molecule type" value="Genomic_DNA"/>
</dbReference>
<dbReference type="AlphaFoldDB" id="A0A7G1HY64"/>
<evidence type="ECO:0000313" key="2">
    <source>
        <dbReference type="Proteomes" id="UP000594042"/>
    </source>
</evidence>
<reference evidence="2" key="1">
    <citation type="submission" date="2020-07" db="EMBL/GenBank/DDBJ databases">
        <title>Complete genome sequencing of Coprobacter sp. strain 2CBH44.</title>
        <authorList>
            <person name="Sakamoto M."/>
            <person name="Murakami T."/>
            <person name="Mori H."/>
        </authorList>
    </citation>
    <scope>NUCLEOTIDE SEQUENCE [LARGE SCALE GENOMIC DNA]</scope>
    <source>
        <strain evidence="2">2CBH44</strain>
    </source>
</reference>
<dbReference type="Proteomes" id="UP000594042">
    <property type="component" value="Chromosome"/>
</dbReference>
<organism evidence="1 2">
    <name type="scientific">Coprobacter secundus subsp. similis</name>
    <dbReference type="NCBI Taxonomy" id="2751153"/>
    <lineage>
        <taxon>Bacteria</taxon>
        <taxon>Pseudomonadati</taxon>
        <taxon>Bacteroidota</taxon>
        <taxon>Bacteroidia</taxon>
        <taxon>Bacteroidales</taxon>
        <taxon>Barnesiellaceae</taxon>
        <taxon>Coprobacter</taxon>
    </lineage>
</organism>
<accession>A0A7G1HY64</accession>
<dbReference type="KEGG" id="copr:Cop2CBH44_08200"/>